<evidence type="ECO:0000256" key="1">
    <source>
        <dbReference type="SAM" id="MobiDB-lite"/>
    </source>
</evidence>
<feature type="region of interest" description="Disordered" evidence="1">
    <location>
        <begin position="68"/>
        <end position="88"/>
    </location>
</feature>
<dbReference type="EMBL" id="WIQW01000155">
    <property type="protein sequence ID" value="KAF3079376.1"/>
    <property type="molecule type" value="Genomic_DNA"/>
</dbReference>
<dbReference type="EMBL" id="WIQZ01000152">
    <property type="protein sequence ID" value="KAF3120440.1"/>
    <property type="molecule type" value="Genomic_DNA"/>
</dbReference>
<reference evidence="4 5" key="1">
    <citation type="submission" date="2019-06" db="EMBL/GenBank/DDBJ databases">
        <authorList>
            <person name="Palmer J.M."/>
        </authorList>
    </citation>
    <scope>NUCLEOTIDE SEQUENCE [LARGE SCALE GENOMIC DNA]</scope>
    <source>
        <strain evidence="2 4">TWF102</strain>
        <strain evidence="3 5">TWF703</strain>
    </source>
</reference>
<evidence type="ECO:0000313" key="3">
    <source>
        <dbReference type="EMBL" id="KAF3120440.1"/>
    </source>
</evidence>
<proteinExistence type="predicted"/>
<evidence type="ECO:0000313" key="5">
    <source>
        <dbReference type="Proteomes" id="UP000480548"/>
    </source>
</evidence>
<dbReference type="AlphaFoldDB" id="A0A7C8IWZ6"/>
<dbReference type="Proteomes" id="UP000480548">
    <property type="component" value="Unassembled WGS sequence"/>
</dbReference>
<name>A0A7C8IWZ6_ORBOL</name>
<protein>
    <submittedName>
        <fullName evidence="2">Uncharacterized protein</fullName>
    </submittedName>
</protein>
<dbReference type="Proteomes" id="UP000475325">
    <property type="component" value="Unassembled WGS sequence"/>
</dbReference>
<organism evidence="2 4">
    <name type="scientific">Orbilia oligospora</name>
    <name type="common">Nematode-trapping fungus</name>
    <name type="synonym">Arthrobotrys oligospora</name>
    <dbReference type="NCBI Taxonomy" id="2813651"/>
    <lineage>
        <taxon>Eukaryota</taxon>
        <taxon>Fungi</taxon>
        <taxon>Dikarya</taxon>
        <taxon>Ascomycota</taxon>
        <taxon>Pezizomycotina</taxon>
        <taxon>Orbiliomycetes</taxon>
        <taxon>Orbiliales</taxon>
        <taxon>Orbiliaceae</taxon>
        <taxon>Orbilia</taxon>
    </lineage>
</organism>
<accession>A0A7C8IWZ6</accession>
<gene>
    <name evidence="2" type="ORF">TWF102_002910</name>
    <name evidence="3" type="ORF">TWF703_002598</name>
</gene>
<dbReference type="PROSITE" id="PS51257">
    <property type="entry name" value="PROKAR_LIPOPROTEIN"/>
    <property type="match status" value="1"/>
</dbReference>
<sequence>MPSINPKIAVLAIAVTAITACGAWVGANLEESQKVKKIQEEGLPLKISRLRSTREALVARRDEIESKIRSFQQQQQQQQQQQHQEQQQ</sequence>
<evidence type="ECO:0000313" key="2">
    <source>
        <dbReference type="EMBL" id="KAF3079376.1"/>
    </source>
</evidence>
<comment type="caution">
    <text evidence="2">The sequence shown here is derived from an EMBL/GenBank/DDBJ whole genome shotgun (WGS) entry which is preliminary data.</text>
</comment>
<evidence type="ECO:0000313" key="4">
    <source>
        <dbReference type="Proteomes" id="UP000475325"/>
    </source>
</evidence>
<feature type="compositionally biased region" description="Low complexity" evidence="1">
    <location>
        <begin position="72"/>
        <end position="88"/>
    </location>
</feature>